<accession>A0AAV2NK89</accession>
<organism evidence="1 2">
    <name type="scientific">Lasius platythorax</name>
    <dbReference type="NCBI Taxonomy" id="488582"/>
    <lineage>
        <taxon>Eukaryota</taxon>
        <taxon>Metazoa</taxon>
        <taxon>Ecdysozoa</taxon>
        <taxon>Arthropoda</taxon>
        <taxon>Hexapoda</taxon>
        <taxon>Insecta</taxon>
        <taxon>Pterygota</taxon>
        <taxon>Neoptera</taxon>
        <taxon>Endopterygota</taxon>
        <taxon>Hymenoptera</taxon>
        <taxon>Apocrita</taxon>
        <taxon>Aculeata</taxon>
        <taxon>Formicoidea</taxon>
        <taxon>Formicidae</taxon>
        <taxon>Formicinae</taxon>
        <taxon>Lasius</taxon>
        <taxon>Lasius</taxon>
    </lineage>
</organism>
<sequence>MLFEMFAIQVSQSAGNGAVLSRHIRESISSLGRDDFLLKETFSLRSLARSRDDSEIYFADVKQRDVAHTDRRGSCRILYYIPTMTVLFLELRGMSDVDRQGYIVAF</sequence>
<dbReference type="EMBL" id="OZ034825">
    <property type="protein sequence ID" value="CAL1679721.1"/>
    <property type="molecule type" value="Genomic_DNA"/>
</dbReference>
<name>A0AAV2NK89_9HYME</name>
<protein>
    <submittedName>
        <fullName evidence="1">Uncharacterized protein</fullName>
    </submittedName>
</protein>
<evidence type="ECO:0000313" key="2">
    <source>
        <dbReference type="Proteomes" id="UP001497644"/>
    </source>
</evidence>
<gene>
    <name evidence="1" type="ORF">LPLAT_LOCUS5856</name>
</gene>
<dbReference type="Proteomes" id="UP001497644">
    <property type="component" value="Chromosome 2"/>
</dbReference>
<reference evidence="1" key="1">
    <citation type="submission" date="2024-04" db="EMBL/GenBank/DDBJ databases">
        <authorList>
            <consortium name="Molecular Ecology Group"/>
        </authorList>
    </citation>
    <scope>NUCLEOTIDE SEQUENCE</scope>
</reference>
<proteinExistence type="predicted"/>
<evidence type="ECO:0000313" key="1">
    <source>
        <dbReference type="EMBL" id="CAL1679721.1"/>
    </source>
</evidence>
<dbReference type="AlphaFoldDB" id="A0AAV2NK89"/>
<keyword evidence="2" id="KW-1185">Reference proteome</keyword>